<evidence type="ECO:0000256" key="10">
    <source>
        <dbReference type="ARBA" id="ARBA00022967"/>
    </source>
</evidence>
<dbReference type="CTD" id="4536"/>
<feature type="transmembrane region" description="Helical" evidence="18">
    <location>
        <begin position="195"/>
        <end position="213"/>
    </location>
</feature>
<dbReference type="PRINTS" id="PR01436">
    <property type="entry name" value="NADHDHGNASE2"/>
</dbReference>
<keyword evidence="15 18" id="KW-0496">Mitochondrion</keyword>
<dbReference type="InterPro" id="IPR003917">
    <property type="entry name" value="NADH_UbQ_OxRdtase_chain2"/>
</dbReference>
<sequence length="330" mass="38513">MKNSSMMLFFTMTVLSVILIINSNNWMSLWMGLEINMMAFISLIAKSKDHLISESMMMYFLVQSMGSVMVLLMIILNNSLMFYSMASTMTMNVLMMGMCIKLGVPPFHSWFPEMMSKLNWIKGLMLMTWQKIAPMFIMASCMSNLLMLFIILSVLAGALGGLNHTSLRKLIAYSSINHMGWMISCLYFNSNLWMMYLTIYTIMMTPLTVWMHYNKIYFMNQASVMTKTLTEKMVLSLNMLSMGGLPPFIGFYPKWMIIQSMMENGSKIIIIIMVMCSLLTLLYYMRMLTSMFMMNNYMNKWMIKNKNNKTMKMMFLINMMLPLGMYMFTF</sequence>
<evidence type="ECO:0000256" key="1">
    <source>
        <dbReference type="ARBA" id="ARBA00003257"/>
    </source>
</evidence>
<dbReference type="PANTHER" id="PTHR46552:SF1">
    <property type="entry name" value="NADH-UBIQUINONE OXIDOREDUCTASE CHAIN 2"/>
    <property type="match status" value="1"/>
</dbReference>
<keyword evidence="16 18" id="KW-0472">Membrane</keyword>
<dbReference type="EMBL" id="JF927830">
    <property type="protein sequence ID" value="AEH21200.1"/>
    <property type="molecule type" value="Genomic_DNA"/>
</dbReference>
<keyword evidence="7 18" id="KW-0679">Respiratory chain</keyword>
<dbReference type="AlphaFoldDB" id="K7NBC5"/>
<feature type="domain" description="NADH:quinone oxidoreductase/Mrp antiporter transmembrane" evidence="19">
    <location>
        <begin position="23"/>
        <end position="280"/>
    </location>
</feature>
<dbReference type="PANTHER" id="PTHR46552">
    <property type="entry name" value="NADH-UBIQUINONE OXIDOREDUCTASE CHAIN 2"/>
    <property type="match status" value="1"/>
</dbReference>
<evidence type="ECO:0000256" key="13">
    <source>
        <dbReference type="ARBA" id="ARBA00023027"/>
    </source>
</evidence>
<dbReference type="Pfam" id="PF00361">
    <property type="entry name" value="Proton_antipo_M"/>
    <property type="match status" value="1"/>
</dbReference>
<feature type="transmembrane region" description="Helical" evidence="18">
    <location>
        <begin position="7"/>
        <end position="23"/>
    </location>
</feature>
<evidence type="ECO:0000256" key="16">
    <source>
        <dbReference type="ARBA" id="ARBA00023136"/>
    </source>
</evidence>
<evidence type="ECO:0000256" key="6">
    <source>
        <dbReference type="ARBA" id="ARBA00022448"/>
    </source>
</evidence>
<name>K7NBC5_9HEMI</name>
<keyword evidence="6" id="KW-0813">Transport</keyword>
<feature type="transmembrane region" description="Helical" evidence="18">
    <location>
        <begin position="145"/>
        <end position="163"/>
    </location>
</feature>
<evidence type="ECO:0000256" key="4">
    <source>
        <dbReference type="ARBA" id="ARBA00012944"/>
    </source>
</evidence>
<feature type="transmembrane region" description="Helical" evidence="18">
    <location>
        <begin position="57"/>
        <end position="76"/>
    </location>
</feature>
<evidence type="ECO:0000256" key="2">
    <source>
        <dbReference type="ARBA" id="ARBA00004448"/>
    </source>
</evidence>
<comment type="catalytic activity">
    <reaction evidence="17 18">
        <text>a ubiquinone + NADH + 5 H(+)(in) = a ubiquinol + NAD(+) + 4 H(+)(out)</text>
        <dbReference type="Rhea" id="RHEA:29091"/>
        <dbReference type="Rhea" id="RHEA-COMP:9565"/>
        <dbReference type="Rhea" id="RHEA-COMP:9566"/>
        <dbReference type="ChEBI" id="CHEBI:15378"/>
        <dbReference type="ChEBI" id="CHEBI:16389"/>
        <dbReference type="ChEBI" id="CHEBI:17976"/>
        <dbReference type="ChEBI" id="CHEBI:57540"/>
        <dbReference type="ChEBI" id="CHEBI:57945"/>
        <dbReference type="EC" id="7.1.1.2"/>
    </reaction>
</comment>
<evidence type="ECO:0000256" key="8">
    <source>
        <dbReference type="ARBA" id="ARBA00022692"/>
    </source>
</evidence>
<evidence type="ECO:0000256" key="15">
    <source>
        <dbReference type="ARBA" id="ARBA00023128"/>
    </source>
</evidence>
<evidence type="ECO:0000256" key="9">
    <source>
        <dbReference type="ARBA" id="ARBA00022792"/>
    </source>
</evidence>
<dbReference type="InterPro" id="IPR001750">
    <property type="entry name" value="ND/Mrp_TM"/>
</dbReference>
<accession>K7NBC5</accession>
<dbReference type="GO" id="GO:0006120">
    <property type="term" value="P:mitochondrial electron transport, NADH to ubiquinone"/>
    <property type="evidence" value="ECO:0007669"/>
    <property type="project" value="InterPro"/>
</dbReference>
<gene>
    <name evidence="20" type="primary">ND2</name>
</gene>
<dbReference type="EC" id="7.1.1.2" evidence="4 18"/>
<evidence type="ECO:0000256" key="17">
    <source>
        <dbReference type="ARBA" id="ARBA00049551"/>
    </source>
</evidence>
<evidence type="ECO:0000313" key="20">
    <source>
        <dbReference type="EMBL" id="AEH21200.1"/>
    </source>
</evidence>
<comment type="subcellular location">
    <subcellularLocation>
        <location evidence="2 18">Mitochondrion inner membrane</location>
        <topology evidence="2 18">Multi-pass membrane protein</topology>
    </subcellularLocation>
</comment>
<keyword evidence="12 18" id="KW-1133">Transmembrane helix</keyword>
<evidence type="ECO:0000256" key="7">
    <source>
        <dbReference type="ARBA" id="ARBA00022660"/>
    </source>
</evidence>
<feature type="transmembrane region" description="Helical" evidence="18">
    <location>
        <begin position="310"/>
        <end position="328"/>
    </location>
</feature>
<dbReference type="GeneID" id="14048532"/>
<evidence type="ECO:0000256" key="18">
    <source>
        <dbReference type="RuleBase" id="RU003403"/>
    </source>
</evidence>
<keyword evidence="10 18" id="KW-1278">Translocase</keyword>
<keyword evidence="9 18" id="KW-0999">Mitochondrion inner membrane</keyword>
<proteinExistence type="inferred from homology"/>
<feature type="transmembrane region" description="Helical" evidence="18">
    <location>
        <begin position="234"/>
        <end position="253"/>
    </location>
</feature>
<evidence type="ECO:0000256" key="14">
    <source>
        <dbReference type="ARBA" id="ARBA00023075"/>
    </source>
</evidence>
<evidence type="ECO:0000256" key="3">
    <source>
        <dbReference type="ARBA" id="ARBA00007012"/>
    </source>
</evidence>
<evidence type="ECO:0000256" key="5">
    <source>
        <dbReference type="ARBA" id="ARBA00021008"/>
    </source>
</evidence>
<evidence type="ECO:0000256" key="12">
    <source>
        <dbReference type="ARBA" id="ARBA00022989"/>
    </source>
</evidence>
<protein>
    <recommendedName>
        <fullName evidence="5 18">NADH-ubiquinone oxidoreductase chain 2</fullName>
        <ecNumber evidence="4 18">7.1.1.2</ecNumber>
    </recommendedName>
</protein>
<dbReference type="GO" id="GO:0008137">
    <property type="term" value="F:NADH dehydrogenase (ubiquinone) activity"/>
    <property type="evidence" value="ECO:0007669"/>
    <property type="project" value="UniProtKB-EC"/>
</dbReference>
<keyword evidence="14 18" id="KW-0830">Ubiquinone</keyword>
<comment type="function">
    <text evidence="1">Core subunit of the mitochondrial membrane respiratory chain NADH dehydrogenase (Complex I) that is believed to belong to the minimal assembly required for catalysis. Complex I functions in the transfer of electrons from NADH to the respiratory chain. The immediate electron acceptor for the enzyme is believed to be ubiquinone.</text>
</comment>
<dbReference type="InterPro" id="IPR050175">
    <property type="entry name" value="Complex_I_Subunit_2"/>
</dbReference>
<dbReference type="RefSeq" id="YP_007025073.1">
    <property type="nucleotide sequence ID" value="NC_019593.1"/>
</dbReference>
<reference evidence="20" key="1">
    <citation type="journal article" date="2012" name="PLoS ONE">
        <title>Comparative mitogenomic analysis of damsel bugs representing three tribes in the family Nabidae (Insecta: Hemiptera).</title>
        <authorList>
            <person name="Li H."/>
            <person name="Liu H.Y."/>
            <person name="Song F."/>
            <person name="Shi A.M."/>
            <person name="Zhou X.G."/>
            <person name="Cai W.Z."/>
        </authorList>
    </citation>
    <scope>NUCLEOTIDE SEQUENCE</scope>
</reference>
<comment type="similarity">
    <text evidence="3 18">Belongs to the complex I subunit 2 family.</text>
</comment>
<organism evidence="20">
    <name type="scientific">Gorpis humeralis</name>
    <dbReference type="NCBI Taxonomy" id="1041165"/>
    <lineage>
        <taxon>Eukaryota</taxon>
        <taxon>Metazoa</taxon>
        <taxon>Ecdysozoa</taxon>
        <taxon>Arthropoda</taxon>
        <taxon>Hexapoda</taxon>
        <taxon>Insecta</taxon>
        <taxon>Pterygota</taxon>
        <taxon>Neoptera</taxon>
        <taxon>Paraneoptera</taxon>
        <taxon>Hemiptera</taxon>
        <taxon>Heteroptera</taxon>
        <taxon>Panheteroptera</taxon>
        <taxon>Cimicomorpha</taxon>
        <taxon>Nabidae</taxon>
        <taxon>Nabinae</taxon>
        <taxon>Gorpis</taxon>
    </lineage>
</organism>
<evidence type="ECO:0000259" key="19">
    <source>
        <dbReference type="Pfam" id="PF00361"/>
    </source>
</evidence>
<keyword evidence="8 18" id="KW-0812">Transmembrane</keyword>
<comment type="function">
    <text evidence="18">Core subunit of the mitochondrial membrane respiratory chain NADH dehydrogenase (Complex I) which catalyzes electron transfer from NADH through the respiratory chain, using ubiquinone as an electron acceptor. Essential for the catalytic activity and assembly of complex I.</text>
</comment>
<evidence type="ECO:0000256" key="11">
    <source>
        <dbReference type="ARBA" id="ARBA00022982"/>
    </source>
</evidence>
<geneLocation type="mitochondrion" evidence="20"/>
<dbReference type="GO" id="GO:0005743">
    <property type="term" value="C:mitochondrial inner membrane"/>
    <property type="evidence" value="ECO:0007669"/>
    <property type="project" value="UniProtKB-SubCell"/>
</dbReference>
<feature type="transmembrane region" description="Helical" evidence="18">
    <location>
        <begin position="268"/>
        <end position="289"/>
    </location>
</feature>
<keyword evidence="13 18" id="KW-0520">NAD</keyword>
<keyword evidence="11 18" id="KW-0249">Electron transport</keyword>